<evidence type="ECO:0000256" key="4">
    <source>
        <dbReference type="ARBA" id="ARBA00023163"/>
    </source>
</evidence>
<gene>
    <name evidence="9" type="ORF">ASJ80_12050</name>
</gene>
<keyword evidence="2" id="KW-0805">Transcription regulation</keyword>
<organism evidence="9 10">
    <name type="scientific">Methanobacterium bryantii</name>
    <dbReference type="NCBI Taxonomy" id="2161"/>
    <lineage>
        <taxon>Archaea</taxon>
        <taxon>Methanobacteriati</taxon>
        <taxon>Methanobacteriota</taxon>
        <taxon>Methanomada group</taxon>
        <taxon>Methanobacteria</taxon>
        <taxon>Methanobacteriales</taxon>
        <taxon>Methanobacteriaceae</taxon>
        <taxon>Methanobacterium</taxon>
    </lineage>
</organism>
<feature type="domain" description="HTH marR-type" evidence="8">
    <location>
        <begin position="3"/>
        <end position="141"/>
    </location>
</feature>
<dbReference type="Proteomes" id="UP000217784">
    <property type="component" value="Unassembled WGS sequence"/>
</dbReference>
<keyword evidence="4" id="KW-0804">Transcription</keyword>
<evidence type="ECO:0000313" key="9">
    <source>
        <dbReference type="EMBL" id="PAV05028.1"/>
    </source>
</evidence>
<evidence type="ECO:0000313" key="10">
    <source>
        <dbReference type="Proteomes" id="UP000217784"/>
    </source>
</evidence>
<dbReference type="Gene3D" id="1.10.10.10">
    <property type="entry name" value="Winged helix-like DNA-binding domain superfamily/Winged helix DNA-binding domain"/>
    <property type="match status" value="1"/>
</dbReference>
<evidence type="ECO:0000256" key="3">
    <source>
        <dbReference type="ARBA" id="ARBA00023125"/>
    </source>
</evidence>
<keyword evidence="10" id="KW-1185">Reference proteome</keyword>
<comment type="caution">
    <text evidence="9">The sequence shown here is derived from an EMBL/GenBank/DDBJ whole genome shotgun (WGS) entry which is preliminary data.</text>
</comment>
<dbReference type="SUPFAM" id="SSF46785">
    <property type="entry name" value="Winged helix' DNA-binding domain"/>
    <property type="match status" value="1"/>
</dbReference>
<evidence type="ECO:0000256" key="2">
    <source>
        <dbReference type="ARBA" id="ARBA00023015"/>
    </source>
</evidence>
<dbReference type="EMBL" id="LMVM01000012">
    <property type="protein sequence ID" value="PAV05028.1"/>
    <property type="molecule type" value="Genomic_DNA"/>
</dbReference>
<evidence type="ECO:0000256" key="1">
    <source>
        <dbReference type="ARBA" id="ARBA00004496"/>
    </source>
</evidence>
<reference evidence="9 10" key="1">
    <citation type="journal article" date="2017" name="BMC Genomics">
        <title>Genomic analysis of methanogenic archaea reveals a shift towards energy conservation.</title>
        <authorList>
            <person name="Gilmore S.P."/>
            <person name="Henske J.K."/>
            <person name="Sexton J.A."/>
            <person name="Solomon K.V."/>
            <person name="Seppala S."/>
            <person name="Yoo J.I."/>
            <person name="Huyett L.M."/>
            <person name="Pressman A."/>
            <person name="Cogan J.Z."/>
            <person name="Kivenson V."/>
            <person name="Peng X."/>
            <person name="Tan Y."/>
            <person name="Valentine D.L."/>
            <person name="O'Malley M.A."/>
        </authorList>
    </citation>
    <scope>NUCLEOTIDE SEQUENCE [LARGE SCALE GENOMIC DNA]</scope>
    <source>
        <strain evidence="9 10">M.o.H.</strain>
    </source>
</reference>
<evidence type="ECO:0000256" key="5">
    <source>
        <dbReference type="ARBA" id="ARBA00046337"/>
    </source>
</evidence>
<dbReference type="InterPro" id="IPR055166">
    <property type="entry name" value="Transc_reg_Sar_Rot_HTH"/>
</dbReference>
<evidence type="ECO:0000256" key="6">
    <source>
        <dbReference type="ARBA" id="ARBA00047188"/>
    </source>
</evidence>
<evidence type="ECO:0000256" key="7">
    <source>
        <dbReference type="ARBA" id="ARBA00047207"/>
    </source>
</evidence>
<dbReference type="GO" id="GO:0003677">
    <property type="term" value="F:DNA binding"/>
    <property type="evidence" value="ECO:0007669"/>
    <property type="project" value="UniProtKB-KW"/>
</dbReference>
<dbReference type="InterPro" id="IPR036388">
    <property type="entry name" value="WH-like_DNA-bd_sf"/>
</dbReference>
<proteinExistence type="inferred from homology"/>
<dbReference type="InterPro" id="IPR036390">
    <property type="entry name" value="WH_DNA-bd_sf"/>
</dbReference>
<dbReference type="GO" id="GO:0003700">
    <property type="term" value="F:DNA-binding transcription factor activity"/>
    <property type="evidence" value="ECO:0007669"/>
    <property type="project" value="InterPro"/>
</dbReference>
<evidence type="ECO:0000259" key="8">
    <source>
        <dbReference type="PROSITE" id="PS50995"/>
    </source>
</evidence>
<comment type="subcellular location">
    <subcellularLocation>
        <location evidence="1">Cytoplasm</location>
    </subcellularLocation>
</comment>
<dbReference type="OrthoDB" id="375426at2157"/>
<dbReference type="PANTHER" id="PTHR42756">
    <property type="entry name" value="TRANSCRIPTIONAL REGULATOR, MARR"/>
    <property type="match status" value="1"/>
</dbReference>
<dbReference type="InterPro" id="IPR000835">
    <property type="entry name" value="HTH_MarR-typ"/>
</dbReference>
<name>A0A2A2H6N1_METBR</name>
<comment type="similarity">
    <text evidence="5">Belongs to the SarZ family.</text>
</comment>
<dbReference type="PROSITE" id="PS50995">
    <property type="entry name" value="HTH_MARR_2"/>
    <property type="match status" value="1"/>
</dbReference>
<dbReference type="SMART" id="SM00347">
    <property type="entry name" value="HTH_MARR"/>
    <property type="match status" value="1"/>
</dbReference>
<dbReference type="Pfam" id="PF22381">
    <property type="entry name" value="Staph_reg_Sar_Rot"/>
    <property type="match status" value="1"/>
</dbReference>
<dbReference type="GO" id="GO:0005737">
    <property type="term" value="C:cytoplasm"/>
    <property type="evidence" value="ECO:0007669"/>
    <property type="project" value="UniProtKB-SubCell"/>
</dbReference>
<sequence length="148" mass="17061">MDVAEIWEYLERVEKVIHSKHHKAAKKYGLTLEQFHLLIELDELELDIISEKALPPTIGEIAADIGNAPHTLSGRIKRLEKKGLIKKIRDEKDLRINRVVFTEKGRDLINNIKKETGDEFIHKAAKMDEKMLKDLLKGLKELNESLSE</sequence>
<keyword evidence="3" id="KW-0238">DNA-binding</keyword>
<dbReference type="RefSeq" id="WP_069584237.1">
    <property type="nucleotide sequence ID" value="NZ_LMVM01000012.1"/>
</dbReference>
<protein>
    <recommendedName>
        <fullName evidence="6">HTH-type transcriptional regulator SarZ</fullName>
    </recommendedName>
    <alternativeName>
        <fullName evidence="7">Staphylococcal accessory regulator Z</fullName>
    </alternativeName>
</protein>
<accession>A0A2A2H6N1</accession>
<dbReference type="PANTHER" id="PTHR42756:SF1">
    <property type="entry name" value="TRANSCRIPTIONAL REPRESSOR OF EMRAB OPERON"/>
    <property type="match status" value="1"/>
</dbReference>
<dbReference type="AlphaFoldDB" id="A0A2A2H6N1"/>